<name>A0A3M6TE39_POCDA</name>
<evidence type="ECO:0000313" key="2">
    <source>
        <dbReference type="Proteomes" id="UP000275408"/>
    </source>
</evidence>
<dbReference type="Proteomes" id="UP000275408">
    <property type="component" value="Unassembled WGS sequence"/>
</dbReference>
<dbReference type="AlphaFoldDB" id="A0A3M6TE39"/>
<organism evidence="1 2">
    <name type="scientific">Pocillopora damicornis</name>
    <name type="common">Cauliflower coral</name>
    <name type="synonym">Millepora damicornis</name>
    <dbReference type="NCBI Taxonomy" id="46731"/>
    <lineage>
        <taxon>Eukaryota</taxon>
        <taxon>Metazoa</taxon>
        <taxon>Cnidaria</taxon>
        <taxon>Anthozoa</taxon>
        <taxon>Hexacorallia</taxon>
        <taxon>Scleractinia</taxon>
        <taxon>Astrocoeniina</taxon>
        <taxon>Pocilloporidae</taxon>
        <taxon>Pocillopora</taxon>
    </lineage>
</organism>
<protein>
    <submittedName>
        <fullName evidence="1">Uncharacterized protein</fullName>
    </submittedName>
</protein>
<proteinExistence type="predicted"/>
<dbReference type="EMBL" id="RCHS01003789">
    <property type="protein sequence ID" value="RMX39707.1"/>
    <property type="molecule type" value="Genomic_DNA"/>
</dbReference>
<sequence length="63" mass="6983">MAAAQQLCNSLPISIRSACTKRDFKQKLKTFLFSKAFSNCNSQNNEGILLSTPKHFTKATMGD</sequence>
<gene>
    <name evidence="1" type="ORF">pdam_00008061</name>
</gene>
<accession>A0A3M6TE39</accession>
<reference evidence="1 2" key="1">
    <citation type="journal article" date="2018" name="Sci. Rep.">
        <title>Comparative analysis of the Pocillopora damicornis genome highlights role of immune system in coral evolution.</title>
        <authorList>
            <person name="Cunning R."/>
            <person name="Bay R.A."/>
            <person name="Gillette P."/>
            <person name="Baker A.C."/>
            <person name="Traylor-Knowles N."/>
        </authorList>
    </citation>
    <scope>NUCLEOTIDE SEQUENCE [LARGE SCALE GENOMIC DNA]</scope>
    <source>
        <strain evidence="1">RSMAS</strain>
        <tissue evidence="1">Whole animal</tissue>
    </source>
</reference>
<evidence type="ECO:0000313" key="1">
    <source>
        <dbReference type="EMBL" id="RMX39707.1"/>
    </source>
</evidence>
<keyword evidence="2" id="KW-1185">Reference proteome</keyword>
<comment type="caution">
    <text evidence="1">The sequence shown here is derived from an EMBL/GenBank/DDBJ whole genome shotgun (WGS) entry which is preliminary data.</text>
</comment>